<keyword evidence="3" id="KW-1185">Reference proteome</keyword>
<dbReference type="STRING" id="274537.BIU88_01565"/>
<evidence type="ECO:0000313" key="2">
    <source>
        <dbReference type="EMBL" id="AOS82947.1"/>
    </source>
</evidence>
<evidence type="ECO:0008006" key="4">
    <source>
        <dbReference type="Google" id="ProtNLM"/>
    </source>
</evidence>
<evidence type="ECO:0000256" key="1">
    <source>
        <dbReference type="SAM" id="Phobius"/>
    </source>
</evidence>
<protein>
    <recommendedName>
        <fullName evidence="4">DUF4760 domain-containing protein</fullName>
    </recommendedName>
</protein>
<dbReference type="KEGG" id="clz:BIU88_01565"/>
<sequence length="208" mass="24153">MGKNWLDYITAIGSIFTPILVLLLTGIGWHIKAKIERNRTEEYKVQARIRELEDMLRVDRIEIYNQLLEPFFVLFTSDAIFASDPEFKGNNKEQLSIGKMLTVEYRKVGFKLSLVADDAVVRAYNNLMQFFYKGESEGLSGQELLIKTSQWIKLLSDLLLEIRKSMGNEHTSLNNWEMIEWFMSDAESLREMWVNCTTNRGVISPVRS</sequence>
<keyword evidence="1" id="KW-1133">Transmembrane helix</keyword>
<dbReference type="OrthoDB" id="6402399at2"/>
<keyword evidence="1" id="KW-0812">Transmembrane</keyword>
<gene>
    <name evidence="2" type="ORF">BIU88_01565</name>
</gene>
<evidence type="ECO:0000313" key="3">
    <source>
        <dbReference type="Proteomes" id="UP000095185"/>
    </source>
</evidence>
<dbReference type="AlphaFoldDB" id="A0A1D8D2B7"/>
<keyword evidence="1" id="KW-0472">Membrane</keyword>
<accession>A0A1D8D2B7</accession>
<dbReference type="RefSeq" id="WP_069808677.1">
    <property type="nucleotide sequence ID" value="NZ_CP017305.1"/>
</dbReference>
<reference evidence="2" key="1">
    <citation type="submission" date="2016-09" db="EMBL/GenBank/DDBJ databases">
        <title>Genome sequence of Chlorobaculum limnaeum.</title>
        <authorList>
            <person name="Liu Z."/>
            <person name="Tank M."/>
            <person name="Bryant D.A."/>
        </authorList>
    </citation>
    <scope>NUCLEOTIDE SEQUENCE [LARGE SCALE GENOMIC DNA]</scope>
    <source>
        <strain evidence="2">DSM 1677</strain>
    </source>
</reference>
<dbReference type="Proteomes" id="UP000095185">
    <property type="component" value="Chromosome"/>
</dbReference>
<name>A0A1D8D2B7_CHLLM</name>
<organism evidence="2 3">
    <name type="scientific">Chlorobaculum limnaeum</name>
    <dbReference type="NCBI Taxonomy" id="274537"/>
    <lineage>
        <taxon>Bacteria</taxon>
        <taxon>Pseudomonadati</taxon>
        <taxon>Chlorobiota</taxon>
        <taxon>Chlorobiia</taxon>
        <taxon>Chlorobiales</taxon>
        <taxon>Chlorobiaceae</taxon>
        <taxon>Chlorobaculum</taxon>
    </lineage>
</organism>
<proteinExistence type="predicted"/>
<feature type="transmembrane region" description="Helical" evidence="1">
    <location>
        <begin position="6"/>
        <end position="29"/>
    </location>
</feature>
<dbReference type="EMBL" id="CP017305">
    <property type="protein sequence ID" value="AOS82947.1"/>
    <property type="molecule type" value="Genomic_DNA"/>
</dbReference>